<sequence length="225" mass="25754">MFEYQIWLHKRLRDTRNYSENVRNSILDRRVTSLFKNTEELFILCDIEVALIIFRPGSIQPIAWKFASLAQDLLTRYLSCEDNEKIKKIVKHETYLQRKANKKEKQISKLEKMNEEKEMEPLFNQLVEGKSINELDAREMNGLLKVCAAKTAKINERKEQPKQPLSPPSNNENVTLSASSMGDLFNDSWFIEIMATLGDGSGTESAPTKGNDTNVGDNGHSKDLD</sequence>
<organism evidence="8 9">
    <name type="scientific">Solanum bulbocastanum</name>
    <name type="common">Wild potato</name>
    <dbReference type="NCBI Taxonomy" id="147425"/>
    <lineage>
        <taxon>Eukaryota</taxon>
        <taxon>Viridiplantae</taxon>
        <taxon>Streptophyta</taxon>
        <taxon>Embryophyta</taxon>
        <taxon>Tracheophyta</taxon>
        <taxon>Spermatophyta</taxon>
        <taxon>Magnoliopsida</taxon>
        <taxon>eudicotyledons</taxon>
        <taxon>Gunneridae</taxon>
        <taxon>Pentapetalae</taxon>
        <taxon>asterids</taxon>
        <taxon>lamiids</taxon>
        <taxon>Solanales</taxon>
        <taxon>Solanaceae</taxon>
        <taxon>Solanoideae</taxon>
        <taxon>Solaneae</taxon>
        <taxon>Solanum</taxon>
    </lineage>
</organism>
<feature type="region of interest" description="Disordered" evidence="6">
    <location>
        <begin position="155"/>
        <end position="177"/>
    </location>
</feature>
<evidence type="ECO:0000256" key="1">
    <source>
        <dbReference type="ARBA" id="ARBA00004123"/>
    </source>
</evidence>
<evidence type="ECO:0000256" key="3">
    <source>
        <dbReference type="ARBA" id="ARBA00023125"/>
    </source>
</evidence>
<dbReference type="SUPFAM" id="SSF55455">
    <property type="entry name" value="SRF-like"/>
    <property type="match status" value="1"/>
</dbReference>
<dbReference type="Pfam" id="PF00319">
    <property type="entry name" value="SRF-TF"/>
    <property type="match status" value="1"/>
</dbReference>
<proteinExistence type="predicted"/>
<reference evidence="8 9" key="1">
    <citation type="submission" date="2024-02" db="EMBL/GenBank/DDBJ databases">
        <title>de novo genome assembly of Solanum bulbocastanum strain 11H21.</title>
        <authorList>
            <person name="Hosaka A.J."/>
        </authorList>
    </citation>
    <scope>NUCLEOTIDE SEQUENCE [LARGE SCALE GENOMIC DNA]</scope>
    <source>
        <tissue evidence="8">Young leaves</tissue>
    </source>
</reference>
<comment type="caution">
    <text evidence="8">The sequence shown here is derived from an EMBL/GenBank/DDBJ whole genome shotgun (WGS) entry which is preliminary data.</text>
</comment>
<evidence type="ECO:0000259" key="7">
    <source>
        <dbReference type="PROSITE" id="PS50066"/>
    </source>
</evidence>
<feature type="region of interest" description="Disordered" evidence="6">
    <location>
        <begin position="198"/>
        <end position="225"/>
    </location>
</feature>
<keyword evidence="3" id="KW-0238">DNA-binding</keyword>
<evidence type="ECO:0000313" key="8">
    <source>
        <dbReference type="EMBL" id="KAK6773817.1"/>
    </source>
</evidence>
<protein>
    <recommendedName>
        <fullName evidence="7">MADS-box domain-containing protein</fullName>
    </recommendedName>
</protein>
<evidence type="ECO:0000313" key="9">
    <source>
        <dbReference type="Proteomes" id="UP001371456"/>
    </source>
</evidence>
<keyword evidence="5" id="KW-0539">Nucleus</keyword>
<dbReference type="GO" id="GO:0003677">
    <property type="term" value="F:DNA binding"/>
    <property type="evidence" value="ECO:0007669"/>
    <property type="project" value="UniProtKB-KW"/>
</dbReference>
<name>A0AAN8Y014_SOLBU</name>
<dbReference type="EMBL" id="JBANQN010000012">
    <property type="protein sequence ID" value="KAK6773817.1"/>
    <property type="molecule type" value="Genomic_DNA"/>
</dbReference>
<comment type="subcellular location">
    <subcellularLocation>
        <location evidence="1">Nucleus</location>
    </subcellularLocation>
</comment>
<keyword evidence="9" id="KW-1185">Reference proteome</keyword>
<feature type="compositionally biased region" description="Polar residues" evidence="6">
    <location>
        <begin position="202"/>
        <end position="216"/>
    </location>
</feature>
<feature type="compositionally biased region" description="Polar residues" evidence="6">
    <location>
        <begin position="168"/>
        <end position="177"/>
    </location>
</feature>
<dbReference type="InterPro" id="IPR036879">
    <property type="entry name" value="TF_MADSbox_sf"/>
</dbReference>
<evidence type="ECO:0000256" key="4">
    <source>
        <dbReference type="ARBA" id="ARBA00023163"/>
    </source>
</evidence>
<accession>A0AAN8Y014</accession>
<gene>
    <name evidence="8" type="ORF">RDI58_029056</name>
</gene>
<dbReference type="PROSITE" id="PS50066">
    <property type="entry name" value="MADS_BOX_2"/>
    <property type="match status" value="1"/>
</dbReference>
<dbReference type="PANTHER" id="PTHR48019">
    <property type="entry name" value="SERUM RESPONSE FACTOR HOMOLOG"/>
    <property type="match status" value="1"/>
</dbReference>
<evidence type="ECO:0000256" key="2">
    <source>
        <dbReference type="ARBA" id="ARBA00023015"/>
    </source>
</evidence>
<keyword evidence="2" id="KW-0805">Transcription regulation</keyword>
<dbReference type="Proteomes" id="UP001371456">
    <property type="component" value="Unassembled WGS sequence"/>
</dbReference>
<dbReference type="InterPro" id="IPR050142">
    <property type="entry name" value="MADS-box/MEF2_TF"/>
</dbReference>
<dbReference type="InterPro" id="IPR002100">
    <property type="entry name" value="TF_MADSbox"/>
</dbReference>
<keyword evidence="4" id="KW-0804">Transcription</keyword>
<dbReference type="AlphaFoldDB" id="A0AAN8Y014"/>
<evidence type="ECO:0000256" key="6">
    <source>
        <dbReference type="SAM" id="MobiDB-lite"/>
    </source>
</evidence>
<feature type="domain" description="MADS-box" evidence="7">
    <location>
        <begin position="23"/>
        <end position="54"/>
    </location>
</feature>
<dbReference type="GO" id="GO:0046983">
    <property type="term" value="F:protein dimerization activity"/>
    <property type="evidence" value="ECO:0007669"/>
    <property type="project" value="InterPro"/>
</dbReference>
<dbReference type="Gene3D" id="3.40.1810.10">
    <property type="entry name" value="Transcription factor, MADS-box"/>
    <property type="match status" value="1"/>
</dbReference>
<dbReference type="GO" id="GO:0005634">
    <property type="term" value="C:nucleus"/>
    <property type="evidence" value="ECO:0007669"/>
    <property type="project" value="UniProtKB-SubCell"/>
</dbReference>
<evidence type="ECO:0000256" key="5">
    <source>
        <dbReference type="ARBA" id="ARBA00023242"/>
    </source>
</evidence>